<feature type="region of interest" description="Disordered" evidence="1">
    <location>
        <begin position="1"/>
        <end position="25"/>
    </location>
</feature>
<dbReference type="Proteomes" id="UP001321473">
    <property type="component" value="Unassembled WGS sequence"/>
</dbReference>
<name>A0AAQ4ESQ5_AMBAM</name>
<evidence type="ECO:0000313" key="2">
    <source>
        <dbReference type="EMBL" id="KAK8777761.1"/>
    </source>
</evidence>
<dbReference type="EMBL" id="JARKHS020011500">
    <property type="protein sequence ID" value="KAK8777761.1"/>
    <property type="molecule type" value="Genomic_DNA"/>
</dbReference>
<protein>
    <submittedName>
        <fullName evidence="2">Uncharacterized protein</fullName>
    </submittedName>
</protein>
<reference evidence="2 3" key="1">
    <citation type="journal article" date="2023" name="Arcadia Sci">
        <title>De novo assembly of a long-read Amblyomma americanum tick genome.</title>
        <authorList>
            <person name="Chou S."/>
            <person name="Poskanzer K.E."/>
            <person name="Rollins M."/>
            <person name="Thuy-Boun P.S."/>
        </authorList>
    </citation>
    <scope>NUCLEOTIDE SEQUENCE [LARGE SCALE GENOMIC DNA]</scope>
    <source>
        <strain evidence="2">F_SG_1</strain>
        <tissue evidence="2">Salivary glands</tissue>
    </source>
</reference>
<comment type="caution">
    <text evidence="2">The sequence shown here is derived from an EMBL/GenBank/DDBJ whole genome shotgun (WGS) entry which is preliminary data.</text>
</comment>
<organism evidence="2 3">
    <name type="scientific">Amblyomma americanum</name>
    <name type="common">Lone star tick</name>
    <dbReference type="NCBI Taxonomy" id="6943"/>
    <lineage>
        <taxon>Eukaryota</taxon>
        <taxon>Metazoa</taxon>
        <taxon>Ecdysozoa</taxon>
        <taxon>Arthropoda</taxon>
        <taxon>Chelicerata</taxon>
        <taxon>Arachnida</taxon>
        <taxon>Acari</taxon>
        <taxon>Parasitiformes</taxon>
        <taxon>Ixodida</taxon>
        <taxon>Ixodoidea</taxon>
        <taxon>Ixodidae</taxon>
        <taxon>Amblyomminae</taxon>
        <taxon>Amblyomma</taxon>
    </lineage>
</organism>
<evidence type="ECO:0000256" key="1">
    <source>
        <dbReference type="SAM" id="MobiDB-lite"/>
    </source>
</evidence>
<feature type="region of interest" description="Disordered" evidence="1">
    <location>
        <begin position="72"/>
        <end position="103"/>
    </location>
</feature>
<evidence type="ECO:0000313" key="3">
    <source>
        <dbReference type="Proteomes" id="UP001321473"/>
    </source>
</evidence>
<feature type="compositionally biased region" description="Polar residues" evidence="1">
    <location>
        <begin position="72"/>
        <end position="81"/>
    </location>
</feature>
<keyword evidence="3" id="KW-1185">Reference proteome</keyword>
<gene>
    <name evidence="2" type="ORF">V5799_020901</name>
</gene>
<feature type="region of interest" description="Disordered" evidence="1">
    <location>
        <begin position="131"/>
        <end position="159"/>
    </location>
</feature>
<dbReference type="AlphaFoldDB" id="A0AAQ4ESQ5"/>
<accession>A0AAQ4ESQ5</accession>
<sequence length="159" mass="17474">MEHSKEPPSTLAGGDGIQRRSHLKRGRRHVRNCGLRWLPLNSTVYAERRWRGSPACEAKRLEELVTWRPCLASTSPRSTGQRSAAASAEPSRPHRALPTQKSMRPSLRAASALWLRIAALARSVTPVCSWSSAGRSSHPVPPETGIMLLTRGQGPGRSR</sequence>
<proteinExistence type="predicted"/>